<evidence type="ECO:0000313" key="2">
    <source>
        <dbReference type="EMBL" id="GMR54799.1"/>
    </source>
</evidence>
<proteinExistence type="predicted"/>
<evidence type="ECO:0000256" key="1">
    <source>
        <dbReference type="SAM" id="Phobius"/>
    </source>
</evidence>
<keyword evidence="1" id="KW-0472">Membrane</keyword>
<gene>
    <name evidence="2" type="ORF">PMAYCL1PPCAC_24994</name>
</gene>
<dbReference type="EMBL" id="BTRK01000005">
    <property type="protein sequence ID" value="GMR54799.1"/>
    <property type="molecule type" value="Genomic_DNA"/>
</dbReference>
<sequence length="75" mass="8669">SFAIIDLSEGERLLSVFKTLPPIFYTLVMGMLMNYILPFQKINYYIDSCVKERAENKAARPVFCASDNREKTEEV</sequence>
<evidence type="ECO:0000313" key="3">
    <source>
        <dbReference type="Proteomes" id="UP001328107"/>
    </source>
</evidence>
<keyword evidence="1" id="KW-0812">Transmembrane</keyword>
<dbReference type="Proteomes" id="UP001328107">
    <property type="component" value="Unassembled WGS sequence"/>
</dbReference>
<name>A0AAN5D1U0_9BILA</name>
<dbReference type="AlphaFoldDB" id="A0AAN5D1U0"/>
<keyword evidence="1" id="KW-1133">Transmembrane helix</keyword>
<feature type="transmembrane region" description="Helical" evidence="1">
    <location>
        <begin position="20"/>
        <end position="37"/>
    </location>
</feature>
<accession>A0AAN5D1U0</accession>
<comment type="caution">
    <text evidence="2">The sequence shown here is derived from an EMBL/GenBank/DDBJ whole genome shotgun (WGS) entry which is preliminary data.</text>
</comment>
<organism evidence="2 3">
    <name type="scientific">Pristionchus mayeri</name>
    <dbReference type="NCBI Taxonomy" id="1317129"/>
    <lineage>
        <taxon>Eukaryota</taxon>
        <taxon>Metazoa</taxon>
        <taxon>Ecdysozoa</taxon>
        <taxon>Nematoda</taxon>
        <taxon>Chromadorea</taxon>
        <taxon>Rhabditida</taxon>
        <taxon>Rhabditina</taxon>
        <taxon>Diplogasteromorpha</taxon>
        <taxon>Diplogasteroidea</taxon>
        <taxon>Neodiplogasteridae</taxon>
        <taxon>Pristionchus</taxon>
    </lineage>
</organism>
<feature type="non-terminal residue" evidence="2">
    <location>
        <position position="75"/>
    </location>
</feature>
<keyword evidence="3" id="KW-1185">Reference proteome</keyword>
<feature type="non-terminal residue" evidence="2">
    <location>
        <position position="1"/>
    </location>
</feature>
<reference evidence="3" key="1">
    <citation type="submission" date="2022-10" db="EMBL/GenBank/DDBJ databases">
        <title>Genome assembly of Pristionchus species.</title>
        <authorList>
            <person name="Yoshida K."/>
            <person name="Sommer R.J."/>
        </authorList>
    </citation>
    <scope>NUCLEOTIDE SEQUENCE [LARGE SCALE GENOMIC DNA]</scope>
    <source>
        <strain evidence="3">RS5460</strain>
    </source>
</reference>
<protein>
    <submittedName>
        <fullName evidence="2">Uncharacterized protein</fullName>
    </submittedName>
</protein>